<evidence type="ECO:0000256" key="9">
    <source>
        <dbReference type="PROSITE-ProRule" id="PRU00047"/>
    </source>
</evidence>
<evidence type="ECO:0000313" key="18">
    <source>
        <dbReference type="Proteomes" id="UP001151518"/>
    </source>
</evidence>
<comment type="function">
    <text evidence="10">Introduces a single-strand break via transesterification at a target site in duplex DNA. Releases the supercoiling and torsional tension of DNA introduced during the DNA replication and transcription by transiently cleaving and rejoining one strand of the DNA duplex. The scissile phosphodiester is attacked by the catalytic tyrosine of the enzyme, resulting in the formation of a DNA-(5'-phosphotyrosyl)-enzyme intermediate and the expulsion of a 3'-OH DNA strand.</text>
</comment>
<name>A0A9W8KWB6_9FUNG</name>
<evidence type="ECO:0000256" key="12">
    <source>
        <dbReference type="SAM" id="MobiDB-lite"/>
    </source>
</evidence>
<dbReference type="Pfam" id="PF01751">
    <property type="entry name" value="Toprim"/>
    <property type="match status" value="1"/>
</dbReference>
<evidence type="ECO:0000256" key="7">
    <source>
        <dbReference type="ARBA" id="ARBA00023125"/>
    </source>
</evidence>
<keyword evidence="5" id="KW-0862">Zinc</keyword>
<feature type="domain" description="CCHC-type" evidence="13">
    <location>
        <begin position="954"/>
        <end position="969"/>
    </location>
</feature>
<gene>
    <name evidence="17" type="primary">TOP3A</name>
    <name evidence="17" type="ORF">GGI25_004770</name>
</gene>
<dbReference type="CDD" id="cd03362">
    <property type="entry name" value="TOPRIM_TopoIA_TopoIII"/>
    <property type="match status" value="1"/>
</dbReference>
<keyword evidence="3" id="KW-0479">Metal-binding</keyword>
<dbReference type="SUPFAM" id="SSF57756">
    <property type="entry name" value="Retrovirus zinc finger-like domains"/>
    <property type="match status" value="1"/>
</dbReference>
<dbReference type="CDD" id="cd00186">
    <property type="entry name" value="TOP1Ac"/>
    <property type="match status" value="1"/>
</dbReference>
<dbReference type="FunFam" id="1.10.290.10:FF:000001">
    <property type="entry name" value="DNA topoisomerase"/>
    <property type="match status" value="1"/>
</dbReference>
<feature type="compositionally biased region" description="Acidic residues" evidence="12">
    <location>
        <begin position="1038"/>
        <end position="1051"/>
    </location>
</feature>
<dbReference type="SMART" id="SM00437">
    <property type="entry name" value="TOP1Ac"/>
    <property type="match status" value="1"/>
</dbReference>
<evidence type="ECO:0000259" key="13">
    <source>
        <dbReference type="PROSITE" id="PS50158"/>
    </source>
</evidence>
<dbReference type="GO" id="GO:0003677">
    <property type="term" value="F:DNA binding"/>
    <property type="evidence" value="ECO:0007669"/>
    <property type="project" value="UniProtKB-KW"/>
</dbReference>
<dbReference type="EMBL" id="JANBTW010000070">
    <property type="protein sequence ID" value="KAJ2673251.1"/>
    <property type="molecule type" value="Genomic_DNA"/>
</dbReference>
<dbReference type="GO" id="GO:0005634">
    <property type="term" value="C:nucleus"/>
    <property type="evidence" value="ECO:0007669"/>
    <property type="project" value="TreeGrafter"/>
</dbReference>
<organism evidence="17 18">
    <name type="scientific">Coemansia spiralis</name>
    <dbReference type="NCBI Taxonomy" id="417178"/>
    <lineage>
        <taxon>Eukaryota</taxon>
        <taxon>Fungi</taxon>
        <taxon>Fungi incertae sedis</taxon>
        <taxon>Zoopagomycota</taxon>
        <taxon>Kickxellomycotina</taxon>
        <taxon>Kickxellomycetes</taxon>
        <taxon>Kickxellales</taxon>
        <taxon>Kickxellaceae</taxon>
        <taxon>Coemansia</taxon>
    </lineage>
</organism>
<dbReference type="SMART" id="SM00493">
    <property type="entry name" value="TOPRIM"/>
    <property type="match status" value="1"/>
</dbReference>
<reference evidence="17" key="1">
    <citation type="submission" date="2022-07" db="EMBL/GenBank/DDBJ databases">
        <title>Phylogenomic reconstructions and comparative analyses of Kickxellomycotina fungi.</title>
        <authorList>
            <person name="Reynolds N.K."/>
            <person name="Stajich J.E."/>
            <person name="Barry K."/>
            <person name="Grigoriev I.V."/>
            <person name="Crous P."/>
            <person name="Smith M.E."/>
        </authorList>
    </citation>
    <scope>NUCLEOTIDE SEQUENCE</scope>
    <source>
        <strain evidence="17">NRRL 3115</strain>
    </source>
</reference>
<dbReference type="SUPFAM" id="SSF56712">
    <property type="entry name" value="Prokaryotic type I DNA topoisomerase"/>
    <property type="match status" value="1"/>
</dbReference>
<dbReference type="Gene3D" id="3.40.50.140">
    <property type="match status" value="1"/>
</dbReference>
<dbReference type="GO" id="GO:0003917">
    <property type="term" value="F:DNA topoisomerase type I (single strand cut, ATP-independent) activity"/>
    <property type="evidence" value="ECO:0007669"/>
    <property type="project" value="UniProtKB-EC"/>
</dbReference>
<feature type="domain" description="Topo IA-type catalytic" evidence="16">
    <location>
        <begin position="164"/>
        <end position="586"/>
    </location>
</feature>
<dbReference type="Gene3D" id="2.70.20.10">
    <property type="entry name" value="Topoisomerase I, domain 3"/>
    <property type="match status" value="1"/>
</dbReference>
<feature type="region of interest" description="Disordered" evidence="12">
    <location>
        <begin position="768"/>
        <end position="797"/>
    </location>
</feature>
<dbReference type="GO" id="GO:0006281">
    <property type="term" value="P:DNA repair"/>
    <property type="evidence" value="ECO:0007669"/>
    <property type="project" value="TreeGrafter"/>
</dbReference>
<feature type="domain" description="GRF-type" evidence="15">
    <location>
        <begin position="807"/>
        <end position="849"/>
    </location>
</feature>
<dbReference type="GO" id="GO:0006265">
    <property type="term" value="P:DNA topological change"/>
    <property type="evidence" value="ECO:0007669"/>
    <property type="project" value="InterPro"/>
</dbReference>
<feature type="region of interest" description="Disordered" evidence="12">
    <location>
        <begin position="985"/>
        <end position="1051"/>
    </location>
</feature>
<evidence type="ECO:0000256" key="3">
    <source>
        <dbReference type="ARBA" id="ARBA00022723"/>
    </source>
</evidence>
<protein>
    <recommendedName>
        <fullName evidence="10">DNA topoisomerase</fullName>
        <ecNumber evidence="10">5.6.2.1</ecNumber>
    </recommendedName>
</protein>
<dbReference type="PROSITE" id="PS50158">
    <property type="entry name" value="ZF_CCHC"/>
    <property type="match status" value="1"/>
</dbReference>
<dbReference type="Pfam" id="PF01131">
    <property type="entry name" value="Topoisom_bac"/>
    <property type="match status" value="1"/>
</dbReference>
<evidence type="ECO:0000259" key="16">
    <source>
        <dbReference type="PROSITE" id="PS52039"/>
    </source>
</evidence>
<dbReference type="PROSITE" id="PS52039">
    <property type="entry name" value="TOPO_IA_2"/>
    <property type="match status" value="1"/>
</dbReference>
<evidence type="ECO:0000256" key="8">
    <source>
        <dbReference type="ARBA" id="ARBA00023235"/>
    </source>
</evidence>
<dbReference type="FunFam" id="3.40.50.140:FF:000003">
    <property type="entry name" value="DNA topoisomerase"/>
    <property type="match status" value="1"/>
</dbReference>
<dbReference type="InterPro" id="IPR013497">
    <property type="entry name" value="Topo_IA_cen"/>
</dbReference>
<dbReference type="Gene3D" id="1.10.460.10">
    <property type="entry name" value="Topoisomerase I, domain 2"/>
    <property type="match status" value="1"/>
</dbReference>
<dbReference type="Pfam" id="PF00098">
    <property type="entry name" value="zf-CCHC"/>
    <property type="match status" value="1"/>
</dbReference>
<dbReference type="Pfam" id="PF06839">
    <property type="entry name" value="Zn_ribbon_GRF"/>
    <property type="match status" value="2"/>
</dbReference>
<dbReference type="Proteomes" id="UP001151518">
    <property type="component" value="Unassembled WGS sequence"/>
</dbReference>
<comment type="similarity">
    <text evidence="2 10">Belongs to the type IA topoisomerase family.</text>
</comment>
<dbReference type="SMART" id="SM00436">
    <property type="entry name" value="TOP1Bc"/>
    <property type="match status" value="1"/>
</dbReference>
<dbReference type="OrthoDB" id="430051at2759"/>
<dbReference type="GO" id="GO:0008270">
    <property type="term" value="F:zinc ion binding"/>
    <property type="evidence" value="ECO:0007669"/>
    <property type="project" value="UniProtKB-KW"/>
</dbReference>
<dbReference type="InterPro" id="IPR023405">
    <property type="entry name" value="Topo_IA_core_domain"/>
</dbReference>
<dbReference type="PROSITE" id="PS50880">
    <property type="entry name" value="TOPRIM"/>
    <property type="match status" value="1"/>
</dbReference>
<evidence type="ECO:0000259" key="14">
    <source>
        <dbReference type="PROSITE" id="PS50880"/>
    </source>
</evidence>
<dbReference type="SMART" id="SM00343">
    <property type="entry name" value="ZnF_C2HC"/>
    <property type="match status" value="1"/>
</dbReference>
<evidence type="ECO:0000256" key="6">
    <source>
        <dbReference type="ARBA" id="ARBA00023029"/>
    </source>
</evidence>
<keyword evidence="7 10" id="KW-0238">DNA-binding</keyword>
<keyword evidence="6 10" id="KW-0799">Topoisomerase</keyword>
<evidence type="ECO:0000256" key="11">
    <source>
        <dbReference type="SAM" id="Coils"/>
    </source>
</evidence>
<feature type="compositionally biased region" description="Gly residues" evidence="12">
    <location>
        <begin position="784"/>
        <end position="795"/>
    </location>
</feature>
<dbReference type="InterPro" id="IPR034144">
    <property type="entry name" value="TOPRIM_TopoIII"/>
</dbReference>
<accession>A0A9W8KWB6</accession>
<evidence type="ECO:0000313" key="17">
    <source>
        <dbReference type="EMBL" id="KAJ2673251.1"/>
    </source>
</evidence>
<keyword evidence="4 9" id="KW-0863">Zinc-finger</keyword>
<evidence type="ECO:0000259" key="15">
    <source>
        <dbReference type="PROSITE" id="PS51999"/>
    </source>
</evidence>
<keyword evidence="11" id="KW-0175">Coiled coil</keyword>
<feature type="compositionally biased region" description="Basic residues" evidence="12">
    <location>
        <begin position="1000"/>
        <end position="1022"/>
    </location>
</feature>
<feature type="coiled-coil region" evidence="11">
    <location>
        <begin position="579"/>
        <end position="606"/>
    </location>
</feature>
<dbReference type="InterPro" id="IPR000380">
    <property type="entry name" value="Topo_IA"/>
</dbReference>
<sequence>MRILCVAEKPSQAKAIVQILSQGRHSTRDGPSVYNKNFDFEYRVSGNFVRATMTSVLGHIRDINFPQNVRKWTSCDPVQLFSAPIVKTIGEKVADIAKNLEQEARSATHLYIWTDCDREGEAIGGEVAEVCHMKNPRIIVKRAHFSSVLPQEIHNAMQNPRELDMRQIAAVEARTELDLRIGSALTRYQTLRLTSRFAAVKDKLISYGPCQFPTLGFVVDQFLRVESFVPEPFWYIFLDHAKEDGRAVFSWKRNKIFDQEVCFVLYHKCVNTPTVTITSVRSRPKEKWRPLPLTTVELQKCCARFLRMAPDKIMSTAESLYNKGFISYPRTETDQFDTNMDLRGTVTKLTQYQPFADYARRLANNGEFRWPRQGKNNDKAHPPIHPVAPANNLEGDEKRLYEFVTRRFLACCSENAKGQATEVDAMVAGELFSTKGLMIIARNYLDIYPFDRWAESTVPVYTQGDTFEPTTLEMRDGMTTAPKLLTYADLVDIMDKNGIGTDATHAEHIKKITDREYIFKSPDNTLTPSTLGIGLVEGYDAIGLELSLSKPYLRREMERELKLICEGVKSKQIVVDDSIRLYKAVYVKSTEDIEKLEAELSRCLQEAPISNGSVAWTPDANRSNGEEVGACFGCDGRNGIMMLRSRATGGWMIGCNLYPQCKCVVWVPDIVSVISVSSENCHICLNSAAGPAKLLNMQFKPGSVPPGIPARYRGCIRGCDELINEMFKIRTSSSANSANFQPNSYNNGQRSQEYNNCLMAPISIQPTRSIPLQPSPQPGLASGSVGGGGGGGSSSGGSNALSNNPLCVCGIVSVQRVTVKEGPNKGRSFFVCSKPQDVRCDFFQWVDQPSTSSGFSNPNTNGQSYRQPSPSIYSSVDEDSAIVKPKCRCGLYAKLKQKLAGGPNQGREYYLCTREYNGCGFVCWKDEVQVYMARSSGNGSSSSVPASVASASNCYKCGQVGHWARDCTSSASAADFAGLGDVASFLSRPPERPAPSGPVRRGRTRGRGRGGSRARGRGRGRGSRSSAKSAVQTTVAEPEYDGPDPDFDFWS</sequence>
<dbReference type="Gene3D" id="4.10.60.10">
    <property type="entry name" value="Zinc finger, CCHC-type"/>
    <property type="match status" value="1"/>
</dbReference>
<dbReference type="InterPro" id="IPR013825">
    <property type="entry name" value="Topo_IA_cen_sub2"/>
</dbReference>
<proteinExistence type="inferred from homology"/>
<dbReference type="InterPro" id="IPR013824">
    <property type="entry name" value="Topo_IA_cen_sub1"/>
</dbReference>
<evidence type="ECO:0000256" key="2">
    <source>
        <dbReference type="ARBA" id="ARBA00009446"/>
    </source>
</evidence>
<dbReference type="EC" id="5.6.2.1" evidence="10"/>
<dbReference type="PROSITE" id="PS51999">
    <property type="entry name" value="ZF_GRF"/>
    <property type="match status" value="2"/>
</dbReference>
<feature type="domain" description="GRF-type" evidence="15">
    <location>
        <begin position="887"/>
        <end position="928"/>
    </location>
</feature>
<evidence type="ECO:0000256" key="1">
    <source>
        <dbReference type="ARBA" id="ARBA00000213"/>
    </source>
</evidence>
<dbReference type="InterPro" id="IPR013826">
    <property type="entry name" value="Topo_IA_cen_sub3"/>
</dbReference>
<dbReference type="GO" id="GO:0031422">
    <property type="term" value="C:RecQ family helicase-topoisomerase III complex"/>
    <property type="evidence" value="ECO:0007669"/>
    <property type="project" value="TreeGrafter"/>
</dbReference>
<evidence type="ECO:0000256" key="10">
    <source>
        <dbReference type="RuleBase" id="RU362092"/>
    </source>
</evidence>
<dbReference type="InterPro" id="IPR003601">
    <property type="entry name" value="Topo_IA_2"/>
</dbReference>
<dbReference type="AlphaFoldDB" id="A0A9W8KWB6"/>
<feature type="domain" description="Toprim" evidence="14">
    <location>
        <begin position="2"/>
        <end position="146"/>
    </location>
</feature>
<dbReference type="GO" id="GO:0006310">
    <property type="term" value="P:DNA recombination"/>
    <property type="evidence" value="ECO:0007669"/>
    <property type="project" value="TreeGrafter"/>
</dbReference>
<dbReference type="PANTHER" id="PTHR11390:SF21">
    <property type="entry name" value="DNA TOPOISOMERASE 3-ALPHA"/>
    <property type="match status" value="1"/>
</dbReference>
<dbReference type="InterPro" id="IPR001878">
    <property type="entry name" value="Znf_CCHC"/>
</dbReference>
<dbReference type="InterPro" id="IPR036875">
    <property type="entry name" value="Znf_CCHC_sf"/>
</dbReference>
<comment type="caution">
    <text evidence="17">The sequence shown here is derived from an EMBL/GenBank/DDBJ whole genome shotgun (WGS) entry which is preliminary data.</text>
</comment>
<dbReference type="Gene3D" id="1.10.290.10">
    <property type="entry name" value="Topoisomerase I, domain 4"/>
    <property type="match status" value="1"/>
</dbReference>
<dbReference type="InterPro" id="IPR010666">
    <property type="entry name" value="Znf_GRF"/>
</dbReference>
<keyword evidence="8 10" id="KW-0413">Isomerase</keyword>
<evidence type="ECO:0000256" key="5">
    <source>
        <dbReference type="ARBA" id="ARBA00022833"/>
    </source>
</evidence>
<dbReference type="InterPro" id="IPR006171">
    <property type="entry name" value="TOPRIM_dom"/>
</dbReference>
<dbReference type="InterPro" id="IPR003602">
    <property type="entry name" value="Topo_IA_DNA-bd_dom"/>
</dbReference>
<dbReference type="PANTHER" id="PTHR11390">
    <property type="entry name" value="PROKARYOTIC DNA TOPOISOMERASE"/>
    <property type="match status" value="1"/>
</dbReference>
<evidence type="ECO:0000256" key="4">
    <source>
        <dbReference type="ARBA" id="ARBA00022771"/>
    </source>
</evidence>
<comment type="catalytic activity">
    <reaction evidence="1 10">
        <text>ATP-independent breakage of single-stranded DNA, followed by passage and rejoining.</text>
        <dbReference type="EC" id="5.6.2.1"/>
    </reaction>
</comment>
<dbReference type="PRINTS" id="PR00417">
    <property type="entry name" value="PRTPISMRASEI"/>
</dbReference>